<dbReference type="Gene3D" id="2.60.120.260">
    <property type="entry name" value="Galactose-binding domain-like"/>
    <property type="match status" value="1"/>
</dbReference>
<dbReference type="GO" id="GO:0033010">
    <property type="term" value="C:paranodal junction"/>
    <property type="evidence" value="ECO:0007669"/>
    <property type="project" value="UniProtKB-SubCell"/>
</dbReference>
<evidence type="ECO:0000256" key="16">
    <source>
        <dbReference type="SAM" id="MobiDB-lite"/>
    </source>
</evidence>
<dbReference type="SMART" id="SM00231">
    <property type="entry name" value="FA58C"/>
    <property type="match status" value="1"/>
</dbReference>
<evidence type="ECO:0000256" key="12">
    <source>
        <dbReference type="ARBA" id="ARBA00023136"/>
    </source>
</evidence>
<dbReference type="GeneTree" id="ENSGT00940000154516"/>
<keyword evidence="12 17" id="KW-0472">Membrane</keyword>
<comment type="subcellular location">
    <subcellularLocation>
        <location evidence="1">Cell junction</location>
        <location evidence="1">Paranodal septate junction</location>
    </subcellularLocation>
    <subcellularLocation>
        <location evidence="2">Membrane</location>
        <topology evidence="2">Single-pass type I membrane protein</topology>
    </subcellularLocation>
</comment>
<evidence type="ECO:0000256" key="17">
    <source>
        <dbReference type="SAM" id="Phobius"/>
    </source>
</evidence>
<dbReference type="SUPFAM" id="SSF49785">
    <property type="entry name" value="Galactose-binding domain-like"/>
    <property type="match status" value="1"/>
</dbReference>
<dbReference type="InterPro" id="IPR008979">
    <property type="entry name" value="Galactose-bd-like_sf"/>
</dbReference>
<dbReference type="FunFam" id="2.60.120.1000:FF:000005">
    <property type="entry name" value="Contactin associated protein-like 2"/>
    <property type="match status" value="1"/>
</dbReference>
<dbReference type="PROSITE" id="PS50022">
    <property type="entry name" value="FA58C_3"/>
    <property type="match status" value="1"/>
</dbReference>
<evidence type="ECO:0000256" key="3">
    <source>
        <dbReference type="ARBA" id="ARBA00010241"/>
    </source>
</evidence>
<dbReference type="InterPro" id="IPR000421">
    <property type="entry name" value="FA58C"/>
</dbReference>
<evidence type="ECO:0000256" key="9">
    <source>
        <dbReference type="ARBA" id="ARBA00022889"/>
    </source>
</evidence>
<organism evidence="22 23">
    <name type="scientific">Nothobranchius furzeri</name>
    <name type="common">Turquoise killifish</name>
    <dbReference type="NCBI Taxonomy" id="105023"/>
    <lineage>
        <taxon>Eukaryota</taxon>
        <taxon>Metazoa</taxon>
        <taxon>Chordata</taxon>
        <taxon>Craniata</taxon>
        <taxon>Vertebrata</taxon>
        <taxon>Euteleostomi</taxon>
        <taxon>Actinopterygii</taxon>
        <taxon>Neopterygii</taxon>
        <taxon>Teleostei</taxon>
        <taxon>Neoteleostei</taxon>
        <taxon>Acanthomorphata</taxon>
        <taxon>Ovalentaria</taxon>
        <taxon>Atherinomorphae</taxon>
        <taxon>Cyprinodontiformes</taxon>
        <taxon>Nothobranchiidae</taxon>
        <taxon>Nothobranchius</taxon>
    </lineage>
</organism>
<dbReference type="Gene3D" id="2.60.120.200">
    <property type="match status" value="4"/>
</dbReference>
<evidence type="ECO:0000313" key="22">
    <source>
        <dbReference type="Ensembl" id="ENSNFUP00015032186.1"/>
    </source>
</evidence>
<dbReference type="SUPFAM" id="SSF56496">
    <property type="entry name" value="Fibrinogen C-terminal domain-like"/>
    <property type="match status" value="1"/>
</dbReference>
<gene>
    <name evidence="22" type="primary">CNTNAP2</name>
</gene>
<evidence type="ECO:0000256" key="7">
    <source>
        <dbReference type="ARBA" id="ARBA00022729"/>
    </source>
</evidence>
<feature type="domain" description="Laminin G" evidence="19">
    <location>
        <begin position="1021"/>
        <end position="1233"/>
    </location>
</feature>
<dbReference type="PROSITE" id="PS51406">
    <property type="entry name" value="FIBRINOGEN_C_2"/>
    <property type="match status" value="1"/>
</dbReference>
<dbReference type="PANTHER" id="PTHR15036:SF33">
    <property type="entry name" value="CONTACTIN-ASSOCIATED PROTEIN-LIKE 2"/>
    <property type="match status" value="1"/>
</dbReference>
<keyword evidence="13 15" id="KW-1015">Disulfide bond</keyword>
<evidence type="ECO:0000313" key="23">
    <source>
        <dbReference type="Proteomes" id="UP000694548"/>
    </source>
</evidence>
<evidence type="ECO:0000256" key="14">
    <source>
        <dbReference type="PROSITE-ProRule" id="PRU00076"/>
    </source>
</evidence>
<evidence type="ECO:0000256" key="13">
    <source>
        <dbReference type="ARBA" id="ARBA00023157"/>
    </source>
</evidence>
<keyword evidence="9" id="KW-0130">Cell adhesion</keyword>
<dbReference type="GO" id="GO:0007155">
    <property type="term" value="P:cell adhesion"/>
    <property type="evidence" value="ECO:0007669"/>
    <property type="project" value="UniProtKB-KW"/>
</dbReference>
<dbReference type="PROSITE" id="PS50026">
    <property type="entry name" value="EGF_3"/>
    <property type="match status" value="2"/>
</dbReference>
<sequence length="1342" mass="148233">MLSGKSSIHKRTSRLHQILDHQVNFSRAGLRMKCDEALASPLPHTAFTSSSVFSSGYAPGYAKLNRRGGAGGWSPLDSDHYQWLQVDLGSRKQVSAIATQGRYSSSDWTTQYRLLYSDTGRNWKPYNQDGNIWAFSGNSNSESAVRHDLQQGVVARFLRLIPLAWSEEGRIGLRIEVYGCSYWADVINFDGQGVISYRFKVKKMKIIKDVIALRFKTSESEGVILHGEGQQGDYITLELRKAKLLLQINLGSNQYGSILGHTSVTTGSLLDDNHWHSVMIERYRRNVNFTLNGHTQHFRTNGEFDHLDLDYELSFGGMPYSGKPVGGGKKNFKGCMESINYNGDNITDLARRKKLDTSSFRNLSFTCVEAHTFPVFFNTTSFLQLPGRANHDTASVSFQFRTWNPDGLLLFSNLDDGTLEVSLDDGRITVHINVSKAGRNYLVDLLSGSGLNDGQWHALRLVAKESFAMLTVDGDEMSAVRSTSPLSITTGGTYHLGGKGQLNTITSIFTHFLFRSFQGCMQAILVDDQPADLHAVEKGTVGAFENVSLDMCAIIDRCMPNHCEHGGRCKQTWDSFSCTCDGTGYSGATCYTSIFEPSCEAYKHLGRSSDTYWIDPDGSGPLGPFKVNCNMTEDKVWMMVMNNLPPKTLITGSSREKRTVLQVNYSASMDQVTAITTSAEHCEQQIAYSCRMSRLLNTPDGTPYTWWVGRGSEKHFYWGGSGPGIQKCACGIERNCTDPKYDCNCDADAKQWREDSGLLTYKEHLPVSQVAVGDTNRLGSEAKLTVGPLRCYGDNNYWNAASFTTPSSYLHFPTFQGETSADISFYFKTSAPYGVFLENLGNTDFIRLELKSPKVVSFSFDVGNGPVELTVHSATPLNDDQWHRVMAERNIKEAVLQLDQTHRTSHLAPAQGHTRLELFSQLYVGAAGGQRGFLGCIRALRMNGVTLDLEERAKVTPGVKPGCQGHCTSFGMYCRNGGKCVERYNGYLCDCTTTAFNGPFCTADVGGFFEAGTMVKYNFMPEPVPGASKDSKALPQQLMQNEVNLTKEEVAFSFSTSSAPAILMYVSSKAQDYLAVVLRHNGSLQVRYNLGGLKEPFAIDVDQRNLANGQPHSINMSRHNRSIIIQVQTQHTHAYSETFSYLRFYSSPDGESFLHVCLCTETGHIDPVLIERHNTPGFVGCLSRVQFNGVAPLKSALRKAAQSQATPTDGQADKHPVASSLVSHQGKLVESNCGASPLTIPTMSAATDPWHLDAKSPSNEERVIPDGVNRDSAIIGGIIAVVIFTILCTLAFLIRYMFRHKGTYHTNEAKGSGESATEPADTAIIGTDNPETIDESKKEWFI</sequence>
<name>A0A8C6MH98_NOTFU</name>
<feature type="transmembrane region" description="Helical" evidence="17">
    <location>
        <begin position="1273"/>
        <end position="1294"/>
    </location>
</feature>
<evidence type="ECO:0000256" key="6">
    <source>
        <dbReference type="ARBA" id="ARBA00022692"/>
    </source>
</evidence>
<feature type="domain" description="Laminin G" evidence="19">
    <location>
        <begin position="372"/>
        <end position="552"/>
    </location>
</feature>
<feature type="domain" description="Laminin G" evidence="19">
    <location>
        <begin position="799"/>
        <end position="963"/>
    </location>
</feature>
<evidence type="ECO:0000256" key="2">
    <source>
        <dbReference type="ARBA" id="ARBA00004479"/>
    </source>
</evidence>
<dbReference type="SMART" id="SM00294">
    <property type="entry name" value="4.1m"/>
    <property type="match status" value="1"/>
</dbReference>
<dbReference type="PANTHER" id="PTHR15036">
    <property type="entry name" value="PIKACHURIN-LIKE PROTEIN"/>
    <property type="match status" value="1"/>
</dbReference>
<dbReference type="InterPro" id="IPR000742">
    <property type="entry name" value="EGF"/>
</dbReference>
<comment type="caution">
    <text evidence="14">Lacks conserved residue(s) required for the propagation of feature annotation.</text>
</comment>
<dbReference type="Proteomes" id="UP000694548">
    <property type="component" value="Chromosome sgr08"/>
</dbReference>
<dbReference type="InterPro" id="IPR013320">
    <property type="entry name" value="ConA-like_dom_sf"/>
</dbReference>
<dbReference type="PROSITE" id="PS01285">
    <property type="entry name" value="FA58C_1"/>
    <property type="match status" value="1"/>
</dbReference>
<dbReference type="SMART" id="SM00181">
    <property type="entry name" value="EGF"/>
    <property type="match status" value="2"/>
</dbReference>
<evidence type="ECO:0000259" key="19">
    <source>
        <dbReference type="PROSITE" id="PS50025"/>
    </source>
</evidence>
<dbReference type="FunFam" id="2.60.120.260:FF:000016">
    <property type="entry name" value="Contactin-associated protein-like 4 isoform 1"/>
    <property type="match status" value="1"/>
</dbReference>
<dbReference type="SMART" id="SM00282">
    <property type="entry name" value="LamG"/>
    <property type="match status" value="4"/>
</dbReference>
<dbReference type="GO" id="GO:0016020">
    <property type="term" value="C:membrane"/>
    <property type="evidence" value="ECO:0007669"/>
    <property type="project" value="UniProtKB-SubCell"/>
</dbReference>
<keyword evidence="6 17" id="KW-0812">Transmembrane</keyword>
<keyword evidence="8" id="KW-0677">Repeat</keyword>
<feature type="disulfide bond" evidence="15">
    <location>
        <begin position="936"/>
        <end position="963"/>
    </location>
</feature>
<dbReference type="PROSITE" id="PS01286">
    <property type="entry name" value="FA58C_2"/>
    <property type="match status" value="1"/>
</dbReference>
<dbReference type="Pfam" id="PF00754">
    <property type="entry name" value="F5_F8_type_C"/>
    <property type="match status" value="1"/>
</dbReference>
<feature type="region of interest" description="Disordered" evidence="16">
    <location>
        <begin position="1307"/>
        <end position="1330"/>
    </location>
</feature>
<keyword evidence="23" id="KW-1185">Reference proteome</keyword>
<keyword evidence="10" id="KW-0965">Cell junction</keyword>
<dbReference type="CDD" id="cd00054">
    <property type="entry name" value="EGF_CA"/>
    <property type="match status" value="2"/>
</dbReference>
<proteinExistence type="inferred from homology"/>
<dbReference type="CDD" id="cd00110">
    <property type="entry name" value="LamG"/>
    <property type="match status" value="4"/>
</dbReference>
<dbReference type="InterPro" id="IPR050372">
    <property type="entry name" value="Neurexin-related_CASP"/>
</dbReference>
<feature type="domain" description="F5/8 type C" evidence="18">
    <location>
        <begin position="34"/>
        <end position="180"/>
    </location>
</feature>
<evidence type="ECO:0000256" key="4">
    <source>
        <dbReference type="ARBA" id="ARBA00022536"/>
    </source>
</evidence>
<dbReference type="CDD" id="cd00057">
    <property type="entry name" value="FA58C"/>
    <property type="match status" value="1"/>
</dbReference>
<keyword evidence="11 17" id="KW-1133">Transmembrane helix</keyword>
<dbReference type="SUPFAM" id="SSF49899">
    <property type="entry name" value="Concanavalin A-like lectins/glucanases"/>
    <property type="match status" value="4"/>
</dbReference>
<dbReference type="PROSITE" id="PS50025">
    <property type="entry name" value="LAM_G_DOMAIN"/>
    <property type="match status" value="4"/>
</dbReference>
<dbReference type="InterPro" id="IPR003585">
    <property type="entry name" value="Neurexin-like"/>
</dbReference>
<comment type="similarity">
    <text evidence="3">Belongs to the neurexin family.</text>
</comment>
<evidence type="ECO:0000256" key="1">
    <source>
        <dbReference type="ARBA" id="ARBA00004403"/>
    </source>
</evidence>
<reference evidence="22" key="1">
    <citation type="submission" date="2014-08" db="EMBL/GenBank/DDBJ databases">
        <authorList>
            <person name="Senf B."/>
            <person name="Petzold A."/>
            <person name="Downie B.R."/>
            <person name="Koch P."/>
            <person name="Platzer M."/>
        </authorList>
    </citation>
    <scope>NUCLEOTIDE SEQUENCE [LARGE SCALE GENOMIC DNA]</scope>
    <source>
        <strain evidence="22">GRZ</strain>
    </source>
</reference>
<feature type="domain" description="EGF-like" evidence="20">
    <location>
        <begin position="964"/>
        <end position="1002"/>
    </location>
</feature>
<dbReference type="Gene3D" id="2.10.25.10">
    <property type="entry name" value="Laminin"/>
    <property type="match status" value="2"/>
</dbReference>
<dbReference type="Ensembl" id="ENSNFUT00015033637.1">
    <property type="protein sequence ID" value="ENSNFUP00015032186.1"/>
    <property type="gene ID" value="ENSNFUG00015011520.1"/>
</dbReference>
<dbReference type="Gene3D" id="2.60.120.1000">
    <property type="match status" value="1"/>
</dbReference>
<evidence type="ECO:0000256" key="8">
    <source>
        <dbReference type="ARBA" id="ARBA00022737"/>
    </source>
</evidence>
<evidence type="ECO:0000256" key="15">
    <source>
        <dbReference type="PROSITE-ProRule" id="PRU00122"/>
    </source>
</evidence>
<dbReference type="Pfam" id="PF02210">
    <property type="entry name" value="Laminin_G_2"/>
    <property type="match status" value="4"/>
</dbReference>
<evidence type="ECO:0000259" key="20">
    <source>
        <dbReference type="PROSITE" id="PS50026"/>
    </source>
</evidence>
<dbReference type="InterPro" id="IPR002181">
    <property type="entry name" value="Fibrinogen_a/b/g_C_dom"/>
</dbReference>
<reference evidence="22" key="2">
    <citation type="submission" date="2025-08" db="UniProtKB">
        <authorList>
            <consortium name="Ensembl"/>
        </authorList>
    </citation>
    <scope>IDENTIFICATION</scope>
</reference>
<feature type="domain" description="Fibrinogen C-terminal" evidence="21">
    <location>
        <begin position="590"/>
        <end position="642"/>
    </location>
</feature>
<feature type="domain" description="Laminin G" evidence="19">
    <location>
        <begin position="186"/>
        <end position="367"/>
    </location>
</feature>
<evidence type="ECO:0000256" key="10">
    <source>
        <dbReference type="ARBA" id="ARBA00022949"/>
    </source>
</evidence>
<keyword evidence="4 14" id="KW-0245">EGF-like domain</keyword>
<accession>A0A8C6MH98</accession>
<evidence type="ECO:0000256" key="5">
    <source>
        <dbReference type="ARBA" id="ARBA00022553"/>
    </source>
</evidence>
<protein>
    <submittedName>
        <fullName evidence="22">Contactin associated protein 2</fullName>
    </submittedName>
</protein>
<evidence type="ECO:0000259" key="21">
    <source>
        <dbReference type="PROSITE" id="PS51406"/>
    </source>
</evidence>
<evidence type="ECO:0000259" key="18">
    <source>
        <dbReference type="PROSITE" id="PS50022"/>
    </source>
</evidence>
<reference evidence="22" key="3">
    <citation type="submission" date="2025-09" db="UniProtKB">
        <authorList>
            <consortium name="Ensembl"/>
        </authorList>
    </citation>
    <scope>IDENTIFICATION</scope>
</reference>
<dbReference type="SUPFAM" id="SSF57196">
    <property type="entry name" value="EGF/Laminin"/>
    <property type="match status" value="1"/>
</dbReference>
<dbReference type="InterPro" id="IPR001791">
    <property type="entry name" value="Laminin_G"/>
</dbReference>
<keyword evidence="7" id="KW-0732">Signal</keyword>
<keyword evidence="5" id="KW-0597">Phosphoprotein</keyword>
<feature type="domain" description="EGF-like" evidence="20">
    <location>
        <begin position="554"/>
        <end position="591"/>
    </location>
</feature>
<dbReference type="FunFam" id="2.60.120.200:FF:000026">
    <property type="entry name" value="contactin-associated protein-like 4 isoform X1"/>
    <property type="match status" value="1"/>
</dbReference>
<dbReference type="InterPro" id="IPR036056">
    <property type="entry name" value="Fibrinogen-like_C"/>
</dbReference>
<evidence type="ECO:0000256" key="11">
    <source>
        <dbReference type="ARBA" id="ARBA00022989"/>
    </source>
</evidence>